<dbReference type="InterPro" id="IPR012577">
    <property type="entry name" value="NIPSNAP"/>
</dbReference>
<name>A0A1G5MEW3_AFIMA</name>
<evidence type="ECO:0000259" key="2">
    <source>
        <dbReference type="Pfam" id="PF07978"/>
    </source>
</evidence>
<reference evidence="3 4" key="1">
    <citation type="submission" date="2016-10" db="EMBL/GenBank/DDBJ databases">
        <authorList>
            <person name="de Groot N.N."/>
        </authorList>
    </citation>
    <scope>NUCLEOTIDE SEQUENCE [LARGE SCALE GENOMIC DNA]</scope>
    <source>
        <strain evidence="3 4">DSM 2698</strain>
    </source>
</reference>
<proteinExistence type="inferred from homology"/>
<feature type="domain" description="NIPSNAP" evidence="2">
    <location>
        <begin position="107"/>
        <end position="180"/>
    </location>
</feature>
<comment type="similarity">
    <text evidence="1">Belongs to the NipSnap family.</text>
</comment>
<evidence type="ECO:0000313" key="3">
    <source>
        <dbReference type="EMBL" id="SCZ23673.1"/>
    </source>
</evidence>
<dbReference type="Proteomes" id="UP000199347">
    <property type="component" value="Unassembled WGS sequence"/>
</dbReference>
<feature type="domain" description="NIPSNAP" evidence="2">
    <location>
        <begin position="3"/>
        <end position="74"/>
    </location>
</feature>
<dbReference type="EMBL" id="FMVW01000001">
    <property type="protein sequence ID" value="SCZ23673.1"/>
    <property type="molecule type" value="Genomic_DNA"/>
</dbReference>
<dbReference type="InterPro" id="IPR011008">
    <property type="entry name" value="Dimeric_a/b-barrel"/>
</dbReference>
<dbReference type="SUPFAM" id="SSF54909">
    <property type="entry name" value="Dimeric alpha+beta barrel"/>
    <property type="match status" value="2"/>
</dbReference>
<evidence type="ECO:0000313" key="4">
    <source>
        <dbReference type="Proteomes" id="UP000199347"/>
    </source>
</evidence>
<evidence type="ECO:0000256" key="1">
    <source>
        <dbReference type="ARBA" id="ARBA00005291"/>
    </source>
</evidence>
<sequence length="204" mass="22694">MLYEIATLSCPVLGVTKAAEGARRWIGDEDALGTPLGMWRSDIGTIGELFVLRSFEAEEELRAERERALMSEDPFFSRETARTLRMESFAPFPFLPAMKPRQYGGLFEFRTYHLRPGGLPRTLAGWEAAIGPAAAYTDHLVTNLYALDGPPRITHIWGFSSLEERARLRAEHYAAGLWPPKGGPEEIVEATSTIAKAEEGWPIG</sequence>
<dbReference type="Gene3D" id="3.30.70.100">
    <property type="match status" value="1"/>
</dbReference>
<dbReference type="RefSeq" id="WP_092809363.1">
    <property type="nucleotide sequence ID" value="NZ_FMVW01000001.1"/>
</dbReference>
<organism evidence="3 4">
    <name type="scientific">Afifella marina DSM 2698</name>
    <dbReference type="NCBI Taxonomy" id="1120955"/>
    <lineage>
        <taxon>Bacteria</taxon>
        <taxon>Pseudomonadati</taxon>
        <taxon>Pseudomonadota</taxon>
        <taxon>Alphaproteobacteria</taxon>
        <taxon>Hyphomicrobiales</taxon>
        <taxon>Afifellaceae</taxon>
        <taxon>Afifella</taxon>
    </lineage>
</organism>
<gene>
    <name evidence="3" type="ORF">SAMN03080610_00583</name>
</gene>
<dbReference type="InterPro" id="IPR051557">
    <property type="entry name" value="NipSnap_domain"/>
</dbReference>
<protein>
    <submittedName>
        <fullName evidence="3">NIPSNAP protein</fullName>
    </submittedName>
</protein>
<dbReference type="STRING" id="1120955.SAMN03080610_00583"/>
<dbReference type="PANTHER" id="PTHR21017:SF17">
    <property type="entry name" value="PROTEIN NIPSNAP"/>
    <property type="match status" value="1"/>
</dbReference>
<accession>A0A1G5MEW3</accession>
<dbReference type="Pfam" id="PF07978">
    <property type="entry name" value="NIPSNAP"/>
    <property type="match status" value="2"/>
</dbReference>
<dbReference type="OrthoDB" id="4124121at2"/>
<keyword evidence="4" id="KW-1185">Reference proteome</keyword>
<dbReference type="AlphaFoldDB" id="A0A1G5MEW3"/>
<dbReference type="PANTHER" id="PTHR21017">
    <property type="entry name" value="NIPSNAP-RELATED"/>
    <property type="match status" value="1"/>
</dbReference>